<comment type="caution">
    <text evidence="1">The sequence shown here is derived from an EMBL/GenBank/DDBJ whole genome shotgun (WGS) entry which is preliminary data.</text>
</comment>
<accession>A0ABW4LR00</accession>
<dbReference type="RefSeq" id="WP_377928768.1">
    <property type="nucleotide sequence ID" value="NZ_JBHUEM010000020.1"/>
</dbReference>
<proteinExistence type="predicted"/>
<gene>
    <name evidence="1" type="ORF">ACFSCX_13475</name>
</gene>
<dbReference type="Proteomes" id="UP001597214">
    <property type="component" value="Unassembled WGS sequence"/>
</dbReference>
<keyword evidence="2" id="KW-1185">Reference proteome</keyword>
<organism evidence="1 2">
    <name type="scientific">Bacillus salitolerans</name>
    <dbReference type="NCBI Taxonomy" id="1437434"/>
    <lineage>
        <taxon>Bacteria</taxon>
        <taxon>Bacillati</taxon>
        <taxon>Bacillota</taxon>
        <taxon>Bacilli</taxon>
        <taxon>Bacillales</taxon>
        <taxon>Bacillaceae</taxon>
        <taxon>Bacillus</taxon>
    </lineage>
</organism>
<name>A0ABW4LR00_9BACI</name>
<reference evidence="2" key="1">
    <citation type="journal article" date="2019" name="Int. J. Syst. Evol. Microbiol.">
        <title>The Global Catalogue of Microorganisms (GCM) 10K type strain sequencing project: providing services to taxonomists for standard genome sequencing and annotation.</title>
        <authorList>
            <consortium name="The Broad Institute Genomics Platform"/>
            <consortium name="The Broad Institute Genome Sequencing Center for Infectious Disease"/>
            <person name="Wu L."/>
            <person name="Ma J."/>
        </authorList>
    </citation>
    <scope>NUCLEOTIDE SEQUENCE [LARGE SCALE GENOMIC DNA]</scope>
    <source>
        <strain evidence="2">CCUG 49339</strain>
    </source>
</reference>
<protein>
    <submittedName>
        <fullName evidence="1">Uncharacterized protein</fullName>
    </submittedName>
</protein>
<evidence type="ECO:0000313" key="2">
    <source>
        <dbReference type="Proteomes" id="UP001597214"/>
    </source>
</evidence>
<dbReference type="EMBL" id="JBHUEM010000020">
    <property type="protein sequence ID" value="MFD1737565.1"/>
    <property type="molecule type" value="Genomic_DNA"/>
</dbReference>
<sequence>MSNSRRRPVINAERVIIHAEEVIVIEANDRRRHRKDRLFTDLAGVEDTKRNNFDDVLGIEDVDRRKRMFPW</sequence>
<evidence type="ECO:0000313" key="1">
    <source>
        <dbReference type="EMBL" id="MFD1737565.1"/>
    </source>
</evidence>